<dbReference type="InterPro" id="IPR000782">
    <property type="entry name" value="FAS1_domain"/>
</dbReference>
<evidence type="ECO:0000313" key="3">
    <source>
        <dbReference type="Proteomes" id="UP001501353"/>
    </source>
</evidence>
<dbReference type="PROSITE" id="PS50213">
    <property type="entry name" value="FAS1"/>
    <property type="match status" value="1"/>
</dbReference>
<feature type="domain" description="FAS1" evidence="1">
    <location>
        <begin position="16"/>
        <end position="145"/>
    </location>
</feature>
<organism evidence="2 3">
    <name type="scientific">Actimicrobium antarcticum</name>
    <dbReference type="NCBI Taxonomy" id="1051899"/>
    <lineage>
        <taxon>Bacteria</taxon>
        <taxon>Pseudomonadati</taxon>
        <taxon>Pseudomonadota</taxon>
        <taxon>Betaproteobacteria</taxon>
        <taxon>Burkholderiales</taxon>
        <taxon>Oxalobacteraceae</taxon>
        <taxon>Actimicrobium</taxon>
    </lineage>
</organism>
<name>A0ABP7T3H4_9BURK</name>
<gene>
    <name evidence="2" type="ORF">GCM10022212_15010</name>
</gene>
<keyword evidence="3" id="KW-1185">Reference proteome</keyword>
<reference evidence="3" key="1">
    <citation type="journal article" date="2019" name="Int. J. Syst. Evol. Microbiol.">
        <title>The Global Catalogue of Microorganisms (GCM) 10K type strain sequencing project: providing services to taxonomists for standard genome sequencing and annotation.</title>
        <authorList>
            <consortium name="The Broad Institute Genomics Platform"/>
            <consortium name="The Broad Institute Genome Sequencing Center for Infectious Disease"/>
            <person name="Wu L."/>
            <person name="Ma J."/>
        </authorList>
    </citation>
    <scope>NUCLEOTIDE SEQUENCE [LARGE SCALE GENOMIC DNA]</scope>
    <source>
        <strain evidence="3">JCM 16673</strain>
    </source>
</reference>
<dbReference type="PANTHER" id="PTHR10900:SF77">
    <property type="entry name" value="FI19380P1"/>
    <property type="match status" value="1"/>
</dbReference>
<evidence type="ECO:0000313" key="2">
    <source>
        <dbReference type="EMBL" id="GAA4019685.1"/>
    </source>
</evidence>
<dbReference type="InterPro" id="IPR036378">
    <property type="entry name" value="FAS1_dom_sf"/>
</dbReference>
<sequence length="148" mass="15538">MVSTIVLSFSLTAAHATDLIDTAATAGTFKTFLVTVKAAGMTDSLKKDGPFTVFAPSDEAFAKLPSGTLELLMKDKAKLTKLLSHHIVPGKILVSEVKPGPIKTMQGDAVTLTSDNGKITINGVNVTESDLLADNGVIQVIDSVMLPR</sequence>
<dbReference type="InterPro" id="IPR050904">
    <property type="entry name" value="Adhesion/Biosynth-related"/>
</dbReference>
<dbReference type="SUPFAM" id="SSF82153">
    <property type="entry name" value="FAS1 domain"/>
    <property type="match status" value="1"/>
</dbReference>
<dbReference type="Proteomes" id="UP001501353">
    <property type="component" value="Unassembled WGS sequence"/>
</dbReference>
<accession>A0ABP7T3H4</accession>
<dbReference type="Gene3D" id="2.30.180.10">
    <property type="entry name" value="FAS1 domain"/>
    <property type="match status" value="1"/>
</dbReference>
<dbReference type="Pfam" id="PF02469">
    <property type="entry name" value="Fasciclin"/>
    <property type="match status" value="1"/>
</dbReference>
<dbReference type="EMBL" id="BAAAZE010000007">
    <property type="protein sequence ID" value="GAA4019685.1"/>
    <property type="molecule type" value="Genomic_DNA"/>
</dbReference>
<comment type="caution">
    <text evidence="2">The sequence shown here is derived from an EMBL/GenBank/DDBJ whole genome shotgun (WGS) entry which is preliminary data.</text>
</comment>
<proteinExistence type="predicted"/>
<protein>
    <submittedName>
        <fullName evidence="2">Fasciclin domain-containing protein</fullName>
    </submittedName>
</protein>
<dbReference type="PANTHER" id="PTHR10900">
    <property type="entry name" value="PERIOSTIN-RELATED"/>
    <property type="match status" value="1"/>
</dbReference>
<evidence type="ECO:0000259" key="1">
    <source>
        <dbReference type="PROSITE" id="PS50213"/>
    </source>
</evidence>
<dbReference type="SMART" id="SM00554">
    <property type="entry name" value="FAS1"/>
    <property type="match status" value="1"/>
</dbReference>